<reference evidence="2" key="2">
    <citation type="submission" date="2023-06" db="EMBL/GenBank/DDBJ databases">
        <authorList>
            <consortium name="Lawrence Berkeley National Laboratory"/>
            <person name="Haridas S."/>
            <person name="Hensen N."/>
            <person name="Bonometti L."/>
            <person name="Westerberg I."/>
            <person name="Brannstrom I.O."/>
            <person name="Guillou S."/>
            <person name="Cros-Aarteil S."/>
            <person name="Calhoun S."/>
            <person name="Kuo A."/>
            <person name="Mondo S."/>
            <person name="Pangilinan J."/>
            <person name="Riley R."/>
            <person name="Labutti K."/>
            <person name="Andreopoulos B."/>
            <person name="Lipzen A."/>
            <person name="Chen C."/>
            <person name="Yanf M."/>
            <person name="Daum C."/>
            <person name="Ng V."/>
            <person name="Clum A."/>
            <person name="Steindorff A."/>
            <person name="Ohm R."/>
            <person name="Martin F."/>
            <person name="Silar P."/>
            <person name="Natvig D."/>
            <person name="Lalanne C."/>
            <person name="Gautier V."/>
            <person name="Ament-Velasquez S.L."/>
            <person name="Kruys A."/>
            <person name="Hutchinson M.I."/>
            <person name="Powell A.J."/>
            <person name="Barry K."/>
            <person name="Miller A.N."/>
            <person name="Grigoriev I.V."/>
            <person name="Debuchy R."/>
            <person name="Gladieux P."/>
            <person name="Thoren M.H."/>
            <person name="Johannesson H."/>
        </authorList>
    </citation>
    <scope>NUCLEOTIDE SEQUENCE</scope>
    <source>
        <strain evidence="2">CBS 958.72</strain>
    </source>
</reference>
<evidence type="ECO:0000313" key="3">
    <source>
        <dbReference type="Proteomes" id="UP001287356"/>
    </source>
</evidence>
<dbReference type="EMBL" id="JAULSN010000001">
    <property type="protein sequence ID" value="KAK3383584.1"/>
    <property type="molecule type" value="Genomic_DNA"/>
</dbReference>
<reference evidence="2" key="1">
    <citation type="journal article" date="2023" name="Mol. Phylogenet. Evol.">
        <title>Genome-scale phylogeny and comparative genomics of the fungal order Sordariales.</title>
        <authorList>
            <person name="Hensen N."/>
            <person name="Bonometti L."/>
            <person name="Westerberg I."/>
            <person name="Brannstrom I.O."/>
            <person name="Guillou S."/>
            <person name="Cros-Aarteil S."/>
            <person name="Calhoun S."/>
            <person name="Haridas S."/>
            <person name="Kuo A."/>
            <person name="Mondo S."/>
            <person name="Pangilinan J."/>
            <person name="Riley R."/>
            <person name="LaButti K."/>
            <person name="Andreopoulos B."/>
            <person name="Lipzen A."/>
            <person name="Chen C."/>
            <person name="Yan M."/>
            <person name="Daum C."/>
            <person name="Ng V."/>
            <person name="Clum A."/>
            <person name="Steindorff A."/>
            <person name="Ohm R.A."/>
            <person name="Martin F."/>
            <person name="Silar P."/>
            <person name="Natvig D.O."/>
            <person name="Lalanne C."/>
            <person name="Gautier V."/>
            <person name="Ament-Velasquez S.L."/>
            <person name="Kruys A."/>
            <person name="Hutchinson M.I."/>
            <person name="Powell A.J."/>
            <person name="Barry K."/>
            <person name="Miller A.N."/>
            <person name="Grigoriev I.V."/>
            <person name="Debuchy R."/>
            <person name="Gladieux P."/>
            <person name="Hiltunen Thoren M."/>
            <person name="Johannesson H."/>
        </authorList>
    </citation>
    <scope>NUCLEOTIDE SEQUENCE</scope>
    <source>
        <strain evidence="2">CBS 958.72</strain>
    </source>
</reference>
<dbReference type="Proteomes" id="UP001287356">
    <property type="component" value="Unassembled WGS sequence"/>
</dbReference>
<protein>
    <submittedName>
        <fullName evidence="2">Uncharacterized protein</fullName>
    </submittedName>
</protein>
<keyword evidence="1" id="KW-0472">Membrane</keyword>
<proteinExistence type="predicted"/>
<organism evidence="2 3">
    <name type="scientific">Lasiosphaeria ovina</name>
    <dbReference type="NCBI Taxonomy" id="92902"/>
    <lineage>
        <taxon>Eukaryota</taxon>
        <taxon>Fungi</taxon>
        <taxon>Dikarya</taxon>
        <taxon>Ascomycota</taxon>
        <taxon>Pezizomycotina</taxon>
        <taxon>Sordariomycetes</taxon>
        <taxon>Sordariomycetidae</taxon>
        <taxon>Sordariales</taxon>
        <taxon>Lasiosphaeriaceae</taxon>
        <taxon>Lasiosphaeria</taxon>
    </lineage>
</organism>
<evidence type="ECO:0000256" key="1">
    <source>
        <dbReference type="SAM" id="Phobius"/>
    </source>
</evidence>
<gene>
    <name evidence="2" type="ORF">B0T24DRAFT_54767</name>
</gene>
<evidence type="ECO:0000313" key="2">
    <source>
        <dbReference type="EMBL" id="KAK3383584.1"/>
    </source>
</evidence>
<keyword evidence="1" id="KW-0812">Transmembrane</keyword>
<sequence>MGGRGEGHLFERARFQGSRRAGGLEWAVAWLTMAGDDGKGKMPWENAGVPGLLLMRARPHPMRSDACCTVRIPAHRQPGSLALGCVYSFSHSPVAASPRALPDSGRTWERCSHHVCRASDQFEDFIGISCSAGEHPSSRWCASQQLAYTLRTLILLCVLGFLCLFVLTVT</sequence>
<accession>A0AAE0NLC1</accession>
<keyword evidence="3" id="KW-1185">Reference proteome</keyword>
<name>A0AAE0NLC1_9PEZI</name>
<dbReference type="AlphaFoldDB" id="A0AAE0NLC1"/>
<comment type="caution">
    <text evidence="2">The sequence shown here is derived from an EMBL/GenBank/DDBJ whole genome shotgun (WGS) entry which is preliminary data.</text>
</comment>
<feature type="transmembrane region" description="Helical" evidence="1">
    <location>
        <begin position="148"/>
        <end position="169"/>
    </location>
</feature>
<keyword evidence="1" id="KW-1133">Transmembrane helix</keyword>